<gene>
    <name evidence="2" type="ORF">ACD661_12515</name>
</gene>
<dbReference type="Proteomes" id="UP001615550">
    <property type="component" value="Unassembled WGS sequence"/>
</dbReference>
<dbReference type="InterPro" id="IPR001387">
    <property type="entry name" value="Cro/C1-type_HTH"/>
</dbReference>
<evidence type="ECO:0000259" key="1">
    <source>
        <dbReference type="PROSITE" id="PS50943"/>
    </source>
</evidence>
<evidence type="ECO:0000313" key="3">
    <source>
        <dbReference type="Proteomes" id="UP001615550"/>
    </source>
</evidence>
<sequence length="219" mass="25063">MLEFELDLNRELYKIVGERLKSVRMQLGFSRREFADKCGFSAATLQAWEDGRYPVPKKSMIKYVKTLFDCGLVTSPEWFINGEGLPPRPINKFSLNSIAEKDAILREINFFETENKNPIITVITDDSMQPFYAIGDYVGGKLVPVDYADHYMGTFCIVKLITGETLVRKLRPSSEEGRYNLICTNLDTTSTSPFLINCEITELAQVIWHRKVEVSLELE</sequence>
<dbReference type="CDD" id="cd00093">
    <property type="entry name" value="HTH_XRE"/>
    <property type="match status" value="1"/>
</dbReference>
<dbReference type="EMBL" id="JBGORX010000006">
    <property type="protein sequence ID" value="MFJ1269382.1"/>
    <property type="molecule type" value="Genomic_DNA"/>
</dbReference>
<feature type="domain" description="HTH cro/C1-type" evidence="1">
    <location>
        <begin position="20"/>
        <end position="79"/>
    </location>
</feature>
<dbReference type="SUPFAM" id="SSF47413">
    <property type="entry name" value="lambda repressor-like DNA-binding domains"/>
    <property type="match status" value="1"/>
</dbReference>
<name>A0ABW8D9L5_9GAMM</name>
<keyword evidence="3" id="KW-1185">Reference proteome</keyword>
<comment type="caution">
    <text evidence="2">The sequence shown here is derived from an EMBL/GenBank/DDBJ whole genome shotgun (WGS) entry which is preliminary data.</text>
</comment>
<dbReference type="RefSeq" id="WP_400188207.1">
    <property type="nucleotide sequence ID" value="NZ_JBGORX010000006.1"/>
</dbReference>
<protein>
    <submittedName>
        <fullName evidence="2">Helix-turn-helix domain-containing protein</fullName>
    </submittedName>
</protein>
<proteinExistence type="predicted"/>
<dbReference type="InterPro" id="IPR010982">
    <property type="entry name" value="Lambda_DNA-bd_dom_sf"/>
</dbReference>
<reference evidence="2 3" key="1">
    <citation type="submission" date="2024-08" db="EMBL/GenBank/DDBJ databases">
        <title>Draft Genome Sequence of Legionella lytica strain DSB2004, Isolated From a Fire Sprinkler System.</title>
        <authorList>
            <person name="Everhart A.D."/>
            <person name="Kidane D.T."/>
            <person name="Farone A.L."/>
            <person name="Farone M.B."/>
        </authorList>
    </citation>
    <scope>NUCLEOTIDE SEQUENCE [LARGE SCALE GENOMIC DNA]</scope>
    <source>
        <strain evidence="2 3">DSB2004</strain>
    </source>
</reference>
<dbReference type="SMART" id="SM00530">
    <property type="entry name" value="HTH_XRE"/>
    <property type="match status" value="1"/>
</dbReference>
<dbReference type="Pfam" id="PF13560">
    <property type="entry name" value="HTH_31"/>
    <property type="match status" value="1"/>
</dbReference>
<dbReference type="PROSITE" id="PS50943">
    <property type="entry name" value="HTH_CROC1"/>
    <property type="match status" value="1"/>
</dbReference>
<evidence type="ECO:0000313" key="2">
    <source>
        <dbReference type="EMBL" id="MFJ1269382.1"/>
    </source>
</evidence>
<accession>A0ABW8D9L5</accession>
<organism evidence="2 3">
    <name type="scientific">Legionella lytica</name>
    <dbReference type="NCBI Taxonomy" id="96232"/>
    <lineage>
        <taxon>Bacteria</taxon>
        <taxon>Pseudomonadati</taxon>
        <taxon>Pseudomonadota</taxon>
        <taxon>Gammaproteobacteria</taxon>
        <taxon>Legionellales</taxon>
        <taxon>Legionellaceae</taxon>
        <taxon>Legionella</taxon>
    </lineage>
</organism>
<dbReference type="Gene3D" id="1.10.260.40">
    <property type="entry name" value="lambda repressor-like DNA-binding domains"/>
    <property type="match status" value="1"/>
</dbReference>